<reference evidence="2" key="2">
    <citation type="submission" date="2022-08" db="UniProtKB">
        <authorList>
            <consortium name="EnsemblMetazoa"/>
        </authorList>
    </citation>
    <scope>IDENTIFICATION</scope>
    <source>
        <strain evidence="2">STECLA/ALBI9_A</strain>
    </source>
</reference>
<name>A0A182FJP9_ANOAL</name>
<dbReference type="InterPro" id="IPR036236">
    <property type="entry name" value="Znf_C2H2_sf"/>
</dbReference>
<accession>A0A182FJP9</accession>
<dbReference type="SUPFAM" id="SSF57667">
    <property type="entry name" value="beta-beta-alpha zinc fingers"/>
    <property type="match status" value="1"/>
</dbReference>
<dbReference type="STRING" id="7167.A0A182FJP9"/>
<dbReference type="EnsemblMetazoa" id="AALB006744-RA">
    <property type="protein sequence ID" value="AALB006744-PA"/>
    <property type="gene ID" value="AALB006744"/>
</dbReference>
<dbReference type="InterPro" id="IPR013087">
    <property type="entry name" value="Znf_C2H2_type"/>
</dbReference>
<dbReference type="Proteomes" id="UP000069272">
    <property type="component" value="Chromosome X"/>
</dbReference>
<organism evidence="2 3">
    <name type="scientific">Anopheles albimanus</name>
    <name type="common">New world malaria mosquito</name>
    <dbReference type="NCBI Taxonomy" id="7167"/>
    <lineage>
        <taxon>Eukaryota</taxon>
        <taxon>Metazoa</taxon>
        <taxon>Ecdysozoa</taxon>
        <taxon>Arthropoda</taxon>
        <taxon>Hexapoda</taxon>
        <taxon>Insecta</taxon>
        <taxon>Pterygota</taxon>
        <taxon>Neoptera</taxon>
        <taxon>Endopterygota</taxon>
        <taxon>Diptera</taxon>
        <taxon>Nematocera</taxon>
        <taxon>Culicoidea</taxon>
        <taxon>Culicidae</taxon>
        <taxon>Anophelinae</taxon>
        <taxon>Anopheles</taxon>
    </lineage>
</organism>
<dbReference type="AlphaFoldDB" id="A0A182FJP9"/>
<dbReference type="PROSITE" id="PS50157">
    <property type="entry name" value="ZINC_FINGER_C2H2_2"/>
    <property type="match status" value="1"/>
</dbReference>
<protein>
    <submittedName>
        <fullName evidence="2">Uncharacterized protein</fullName>
    </submittedName>
</protein>
<dbReference type="SMART" id="SM00355">
    <property type="entry name" value="ZnF_C2H2"/>
    <property type="match status" value="2"/>
</dbReference>
<reference evidence="2 3" key="1">
    <citation type="journal article" date="2017" name="G3 (Bethesda)">
        <title>The Physical Genome Mapping of Anopheles albimanus Corrected Scaffold Misassemblies and Identified Interarm Rearrangements in Genus Anopheles.</title>
        <authorList>
            <person name="Artemov G.N."/>
            <person name="Peery A.N."/>
            <person name="Jiang X."/>
            <person name="Tu Z."/>
            <person name="Stegniy V.N."/>
            <person name="Sharakhova M.V."/>
            <person name="Sharakhov I.V."/>
        </authorList>
    </citation>
    <scope>NUCLEOTIDE SEQUENCE [LARGE SCALE GENOMIC DNA]</scope>
    <source>
        <strain evidence="2 3">ALBI9_A</strain>
    </source>
</reference>
<feature type="region of interest" description="Disordered" evidence="1">
    <location>
        <begin position="72"/>
        <end position="134"/>
    </location>
</feature>
<feature type="region of interest" description="Disordered" evidence="1">
    <location>
        <begin position="398"/>
        <end position="497"/>
    </location>
</feature>
<proteinExistence type="predicted"/>
<evidence type="ECO:0000313" key="3">
    <source>
        <dbReference type="Proteomes" id="UP000069272"/>
    </source>
</evidence>
<feature type="compositionally biased region" description="Low complexity" evidence="1">
    <location>
        <begin position="99"/>
        <end position="131"/>
    </location>
</feature>
<dbReference type="PROSITE" id="PS00028">
    <property type="entry name" value="ZINC_FINGER_C2H2_1"/>
    <property type="match status" value="1"/>
</dbReference>
<dbReference type="VEuPathDB" id="VectorBase:AALB006744"/>
<keyword evidence="3" id="KW-1185">Reference proteome</keyword>
<dbReference type="VEuPathDB" id="VectorBase:AALB20_037991"/>
<evidence type="ECO:0000313" key="2">
    <source>
        <dbReference type="EnsemblMetazoa" id="AALB006744-PA"/>
    </source>
</evidence>
<sequence>MKSAPPAAPAGTIGFGFPGAAVGAIPFVFPFAPLGLGLFDADPQRLLTLLQHQSALAEEALRYRNLLFGTVGSAPPPSSSPPTAASLASGPEDCKEVQHQQQHQQQQQKATTVAASTANSSSSTGAGPPSTIRVRDGLTKEGYRNGMGGEELLLLRKLPNTASPPPAGGTNRRPSSCASDVVCDESLALFRETPGAGTERELPPGATKCHICMAHFPSVWLLEQHSALQHPHLTLHDDKPYQCGLCGQKSRYSCCRYRTVLGKHQQHRAGPPLDTGAAAVGGATSRSRVPADKLFTCDVCGMQFRYLKSFKKHRLNHALERLHGKKGTVGALVSGAGSAAATVAAAPPAAAAAAATVADSEPAVSSTNEQPDTGLAMTADAIAADLRGLLRDADALESADDGEQRGDEQDDTVSDSHQHQHLTGSSSLPTVHSMEAESSSAQQQHQQQQQQQHKSHSHTLNTRSRRDGGAQMEAPGGMASAESHRVGSKDAQQQQLT</sequence>
<evidence type="ECO:0000256" key="1">
    <source>
        <dbReference type="SAM" id="MobiDB-lite"/>
    </source>
</evidence>
<feature type="compositionally biased region" description="Polar residues" evidence="1">
    <location>
        <begin position="421"/>
        <end position="430"/>
    </location>
</feature>
<feature type="compositionally biased region" description="Low complexity" evidence="1">
    <location>
        <begin position="438"/>
        <end position="452"/>
    </location>
</feature>
<feature type="compositionally biased region" description="Low complexity" evidence="1">
    <location>
        <begin position="81"/>
        <end position="91"/>
    </location>
</feature>